<protein>
    <recommendedName>
        <fullName evidence="2">Phage protein</fullName>
    </recommendedName>
</protein>
<name>A0A8S5QZS2_9CAUD</name>
<dbReference type="EMBL" id="BK015772">
    <property type="protein sequence ID" value="DAE24339.1"/>
    <property type="molecule type" value="Genomic_DNA"/>
</dbReference>
<accession>A0A8S5QZS2</accession>
<evidence type="ECO:0000313" key="1">
    <source>
        <dbReference type="EMBL" id="DAE24339.1"/>
    </source>
</evidence>
<sequence>MNRDNKPNMDKVKIGGIVYEIEKITDLQGKTGEWGHIEYKTCRIVLDDSASQQIEDQTLIHEITHGILVEAGYINHEEEQADRIGKILYQVLVDNDFSWLKNRK</sequence>
<evidence type="ECO:0008006" key="2">
    <source>
        <dbReference type="Google" id="ProtNLM"/>
    </source>
</evidence>
<organism evidence="1">
    <name type="scientific">Siphoviridae sp. cttnq1</name>
    <dbReference type="NCBI Taxonomy" id="2826495"/>
    <lineage>
        <taxon>Viruses</taxon>
        <taxon>Duplodnaviria</taxon>
        <taxon>Heunggongvirae</taxon>
        <taxon>Uroviricota</taxon>
        <taxon>Caudoviricetes</taxon>
    </lineage>
</organism>
<reference evidence="1" key="1">
    <citation type="journal article" date="2021" name="Proc. Natl. Acad. Sci. U.S.A.">
        <title>A Catalog of Tens of Thousands of Viruses from Human Metagenomes Reveals Hidden Associations with Chronic Diseases.</title>
        <authorList>
            <person name="Tisza M.J."/>
            <person name="Buck C.B."/>
        </authorList>
    </citation>
    <scope>NUCLEOTIDE SEQUENCE</scope>
    <source>
        <strain evidence="1">Cttnq1</strain>
    </source>
</reference>
<proteinExistence type="predicted"/>